<gene>
    <name evidence="2" type="ORF">PC118_g8574</name>
</gene>
<dbReference type="Proteomes" id="UP000697107">
    <property type="component" value="Unassembled WGS sequence"/>
</dbReference>
<evidence type="ECO:0000256" key="1">
    <source>
        <dbReference type="SAM" id="MobiDB-lite"/>
    </source>
</evidence>
<dbReference type="VEuPathDB" id="FungiDB:PC110_g12172"/>
<evidence type="ECO:0000313" key="2">
    <source>
        <dbReference type="EMBL" id="KAG2984981.1"/>
    </source>
</evidence>
<organism evidence="2 3">
    <name type="scientific">Phytophthora cactorum</name>
    <dbReference type="NCBI Taxonomy" id="29920"/>
    <lineage>
        <taxon>Eukaryota</taxon>
        <taxon>Sar</taxon>
        <taxon>Stramenopiles</taxon>
        <taxon>Oomycota</taxon>
        <taxon>Peronosporomycetes</taxon>
        <taxon>Peronosporales</taxon>
        <taxon>Peronosporaceae</taxon>
        <taxon>Phytophthora</taxon>
    </lineage>
</organism>
<dbReference type="PANTHER" id="PTHR33129">
    <property type="entry name" value="PROTEIN KINASE DOMAIN-CONTAINING PROTEIN-RELATED"/>
    <property type="match status" value="1"/>
</dbReference>
<evidence type="ECO:0000313" key="3">
    <source>
        <dbReference type="Proteomes" id="UP000697107"/>
    </source>
</evidence>
<sequence>MSTSPNKRQSGAWVKRKKKGKTAVAKPAPKWVDSTTMDFPKELPIEYEYKQSRVYVRECYPQYYKHITDMLKDGETQAITVTGTPGVGKSLFFAYFLKRYSSENPLVTIITASFKKTGCTSTMTKVAVWKNSELVAQAEMEKSAMMEVCTELSVFARNGLLYLYDGPPDVAPVCAQMVCFTAPDELWFKQNAKDQYHCTLFMPPWELRELQTAAQELALEMNPRYTKHSTDESEEEGTSVADLVERRFCVFGGVTRECLSTSARFVKNCEMRIENIIEKCKAMDQVRDLLSNKDGMMMHPSICQNVPDPMYPDNYTVAIRNHPLCTRYRGALFEAVVHEKLSCECTVDARRLDDSTLQMFNLENAQSDFSTADLSPSRYHVPTKKSFVPINSFYCTTSPRELLLFQVTMGETHPVSGEGLAFVLKKLGILEWVSQNQVALIFVVPVNNASNFKLQTVELKHKPNDEGSVRNLHGIGEAKELLLDADGVYTIADLRKRVEEAEDKAVDPDKPLVKDMTLEFLRERLTRYDRSKQQAGEDSVVGSIPQFVWEQIFPRTFRSPCWEPIYPHATSWGDD</sequence>
<protein>
    <submittedName>
        <fullName evidence="2">Uncharacterized protein</fullName>
    </submittedName>
</protein>
<feature type="region of interest" description="Disordered" evidence="1">
    <location>
        <begin position="1"/>
        <end position="22"/>
    </location>
</feature>
<comment type="caution">
    <text evidence="2">The sequence shown here is derived from an EMBL/GenBank/DDBJ whole genome shotgun (WGS) entry which is preliminary data.</text>
</comment>
<proteinExistence type="predicted"/>
<dbReference type="VEuPathDB" id="FungiDB:PC110_g12171"/>
<reference evidence="2" key="1">
    <citation type="submission" date="2018-10" db="EMBL/GenBank/DDBJ databases">
        <title>Effector identification in a new, highly contiguous assembly of the strawberry crown rot pathogen Phytophthora cactorum.</title>
        <authorList>
            <person name="Armitage A.D."/>
            <person name="Nellist C.F."/>
            <person name="Bates H."/>
            <person name="Vickerstaff R.J."/>
            <person name="Harrison R.J."/>
        </authorList>
    </citation>
    <scope>NUCLEOTIDE SEQUENCE</scope>
    <source>
        <strain evidence="2">P415</strain>
    </source>
</reference>
<dbReference type="EMBL" id="RCML01000221">
    <property type="protein sequence ID" value="KAG2984981.1"/>
    <property type="molecule type" value="Genomic_DNA"/>
</dbReference>
<dbReference type="InterPro" id="IPR052980">
    <property type="entry name" value="Crinkler_effector"/>
</dbReference>
<accession>A0A8T1G838</accession>
<name>A0A8T1G838_9STRA</name>
<dbReference type="AlphaFoldDB" id="A0A8T1G838"/>